<organism evidence="2 3">
    <name type="scientific">Candidatus Methylophosphatis roskildensis</name>
    <dbReference type="NCBI Taxonomy" id="2899263"/>
    <lineage>
        <taxon>Bacteria</taxon>
        <taxon>Pseudomonadati</taxon>
        <taxon>Pseudomonadota</taxon>
        <taxon>Betaproteobacteria</taxon>
        <taxon>Nitrosomonadales</taxon>
        <taxon>Sterolibacteriaceae</taxon>
        <taxon>Candidatus Methylophosphatis</taxon>
    </lineage>
</organism>
<keyword evidence="1" id="KW-0472">Membrane</keyword>
<accession>A0A9D7DZS5</accession>
<name>A0A9D7DZS5_9PROT</name>
<proteinExistence type="predicted"/>
<gene>
    <name evidence="2" type="ORF">IPH26_00895</name>
</gene>
<dbReference type="Proteomes" id="UP000807785">
    <property type="component" value="Unassembled WGS sequence"/>
</dbReference>
<keyword evidence="1" id="KW-0812">Transmembrane</keyword>
<protein>
    <submittedName>
        <fullName evidence="2">Uncharacterized protein</fullName>
    </submittedName>
</protein>
<reference evidence="2" key="1">
    <citation type="submission" date="2020-10" db="EMBL/GenBank/DDBJ databases">
        <title>Connecting structure to function with the recovery of over 1000 high-quality activated sludge metagenome-assembled genomes encoding full-length rRNA genes using long-read sequencing.</title>
        <authorList>
            <person name="Singleton C.M."/>
            <person name="Petriglieri F."/>
            <person name="Kristensen J.M."/>
            <person name="Kirkegaard R.H."/>
            <person name="Michaelsen T.Y."/>
            <person name="Andersen M.H."/>
            <person name="Karst S.M."/>
            <person name="Dueholm M.S."/>
            <person name="Nielsen P.H."/>
            <person name="Albertsen M."/>
        </authorList>
    </citation>
    <scope>NUCLEOTIDE SEQUENCE</scope>
    <source>
        <strain evidence="2">Bjer_18-Q3-R1-45_BAT3C.347</strain>
    </source>
</reference>
<evidence type="ECO:0000313" key="2">
    <source>
        <dbReference type="EMBL" id="MBK6971569.1"/>
    </source>
</evidence>
<dbReference type="AlphaFoldDB" id="A0A9D7DZS5"/>
<dbReference type="EMBL" id="JADJEV010000001">
    <property type="protein sequence ID" value="MBK6971569.1"/>
    <property type="molecule type" value="Genomic_DNA"/>
</dbReference>
<comment type="caution">
    <text evidence="2">The sequence shown here is derived from an EMBL/GenBank/DDBJ whole genome shotgun (WGS) entry which is preliminary data.</text>
</comment>
<evidence type="ECO:0000256" key="1">
    <source>
        <dbReference type="SAM" id="Phobius"/>
    </source>
</evidence>
<sequence length="167" mass="16957">MSQSRSFGRPAPLVNIAAIAVILASLAAIGAVTGLIPSPVSRTDESPAAPDVKPAAVGETCRQCGVIETLRQVQIKDQGVVLGSAGGTIVGSQFGRGNSRYVPGAAEIGGGAYAGNEVEANEHPSIGYRLVVRMDDGSVRTVYQSAAPGFVVGEKVSVINGAVAARR</sequence>
<evidence type="ECO:0000313" key="3">
    <source>
        <dbReference type="Proteomes" id="UP000807785"/>
    </source>
</evidence>
<keyword evidence="1" id="KW-1133">Transmembrane helix</keyword>
<feature type="transmembrane region" description="Helical" evidence="1">
    <location>
        <begin position="12"/>
        <end position="36"/>
    </location>
</feature>